<comment type="similarity">
    <text evidence="1">Belongs to the beta-class carbonic anhydrase family.</text>
</comment>
<dbReference type="EMBL" id="VULT01000010">
    <property type="protein sequence ID" value="MSS17569.1"/>
    <property type="molecule type" value="Genomic_DNA"/>
</dbReference>
<feature type="binding site" evidence="4">
    <location>
        <position position="36"/>
    </location>
    <ligand>
        <name>Zn(2+)</name>
        <dbReference type="ChEBI" id="CHEBI:29105"/>
    </ligand>
</feature>
<dbReference type="InterPro" id="IPR001765">
    <property type="entry name" value="Carbonic_anhydrase"/>
</dbReference>
<feature type="binding site" evidence="4">
    <location>
        <position position="94"/>
    </location>
    <ligand>
        <name>Zn(2+)</name>
        <dbReference type="ChEBI" id="CHEBI:29105"/>
    </ligand>
</feature>
<dbReference type="CDD" id="cd03379">
    <property type="entry name" value="beta_CA_cladeD"/>
    <property type="match status" value="1"/>
</dbReference>
<feature type="binding site" evidence="4">
    <location>
        <position position="38"/>
    </location>
    <ligand>
        <name>Zn(2+)</name>
        <dbReference type="ChEBI" id="CHEBI:29105"/>
    </ligand>
</feature>
<evidence type="ECO:0000256" key="2">
    <source>
        <dbReference type="ARBA" id="ARBA00022723"/>
    </source>
</evidence>
<gene>
    <name evidence="5" type="ORF">FYJ29_07340</name>
</gene>
<comment type="caution">
    <text evidence="5">The sequence shown here is derived from an EMBL/GenBank/DDBJ whole genome shotgun (WGS) entry which is preliminary data.</text>
</comment>
<dbReference type="PANTHER" id="PTHR43175:SF3">
    <property type="entry name" value="CARBON DISULFIDE HYDROLASE"/>
    <property type="match status" value="1"/>
</dbReference>
<dbReference type="RefSeq" id="WP_154328590.1">
    <property type="nucleotide sequence ID" value="NZ_CP045696.1"/>
</dbReference>
<keyword evidence="3 4" id="KW-0862">Zinc</keyword>
<sequence>MIDEILKNNRRFVAGKGYEKHITDGKPSGKTLIVTCMDTRLSVMLPEALGIKNGEVKIVKVAGGVILDDYDAVMRSIIVGIYELGIEEIMLIHHTDCGAGKMTGVHMKQLICERIGADKVAEVERHIDLSQWLDGFGDTEKSVRATMRRVKNHALVPGSITVRGFIIDSTTGALTEIGE</sequence>
<dbReference type="InterPro" id="IPR036874">
    <property type="entry name" value="Carbonic_anhydrase_sf"/>
</dbReference>
<dbReference type="GO" id="GO:0008270">
    <property type="term" value="F:zinc ion binding"/>
    <property type="evidence" value="ECO:0007669"/>
    <property type="project" value="InterPro"/>
</dbReference>
<comment type="cofactor">
    <cofactor evidence="4">
        <name>Zn(2+)</name>
        <dbReference type="ChEBI" id="CHEBI:29105"/>
    </cofactor>
    <text evidence="4">Binds 1 zinc ion per subunit.</text>
</comment>
<organism evidence="5 6">
    <name type="scientific">Sodaliphilus pleomorphus</name>
    <dbReference type="NCBI Taxonomy" id="2606626"/>
    <lineage>
        <taxon>Bacteria</taxon>
        <taxon>Pseudomonadati</taxon>
        <taxon>Bacteroidota</taxon>
        <taxon>Bacteroidia</taxon>
        <taxon>Bacteroidales</taxon>
        <taxon>Muribaculaceae</taxon>
        <taxon>Sodaliphilus</taxon>
    </lineage>
</organism>
<keyword evidence="6" id="KW-1185">Reference proteome</keyword>
<dbReference type="AlphaFoldDB" id="A0A6L5XAV0"/>
<evidence type="ECO:0000256" key="3">
    <source>
        <dbReference type="ARBA" id="ARBA00022833"/>
    </source>
</evidence>
<evidence type="ECO:0000256" key="1">
    <source>
        <dbReference type="ARBA" id="ARBA00006217"/>
    </source>
</evidence>
<dbReference type="PANTHER" id="PTHR43175">
    <property type="entry name" value="CARBONIC ANHYDRASE"/>
    <property type="match status" value="1"/>
</dbReference>
<name>A0A6L5XAV0_9BACT</name>
<reference evidence="5 6" key="1">
    <citation type="submission" date="2019-08" db="EMBL/GenBank/DDBJ databases">
        <title>In-depth cultivation of the pig gut microbiome towards novel bacterial diversity and tailored functional studies.</title>
        <authorList>
            <person name="Wylensek D."/>
            <person name="Hitch T.C.A."/>
            <person name="Clavel T."/>
        </authorList>
    </citation>
    <scope>NUCLEOTIDE SEQUENCE [LARGE SCALE GENOMIC DNA]</scope>
    <source>
        <strain evidence="5 6">Oil-RF-744-WCA-WT-10</strain>
    </source>
</reference>
<proteinExistence type="inferred from homology"/>
<dbReference type="Pfam" id="PF00484">
    <property type="entry name" value="Pro_CA"/>
    <property type="match status" value="1"/>
</dbReference>
<dbReference type="SMART" id="SM00947">
    <property type="entry name" value="Pro_CA"/>
    <property type="match status" value="1"/>
</dbReference>
<evidence type="ECO:0000313" key="6">
    <source>
        <dbReference type="Proteomes" id="UP000483362"/>
    </source>
</evidence>
<evidence type="ECO:0000256" key="4">
    <source>
        <dbReference type="PIRSR" id="PIRSR601765-1"/>
    </source>
</evidence>
<dbReference type="GO" id="GO:0004089">
    <property type="term" value="F:carbonate dehydratase activity"/>
    <property type="evidence" value="ECO:0007669"/>
    <property type="project" value="InterPro"/>
</dbReference>
<dbReference type="Proteomes" id="UP000483362">
    <property type="component" value="Unassembled WGS sequence"/>
</dbReference>
<keyword evidence="2 4" id="KW-0479">Metal-binding</keyword>
<feature type="binding site" evidence="4">
    <location>
        <position position="97"/>
    </location>
    <ligand>
        <name>Zn(2+)</name>
        <dbReference type="ChEBI" id="CHEBI:29105"/>
    </ligand>
</feature>
<dbReference type="Gene3D" id="3.40.1050.10">
    <property type="entry name" value="Carbonic anhydrase"/>
    <property type="match status" value="1"/>
</dbReference>
<dbReference type="SUPFAM" id="SSF53056">
    <property type="entry name" value="beta-carbonic anhydrase, cab"/>
    <property type="match status" value="1"/>
</dbReference>
<evidence type="ECO:0000313" key="5">
    <source>
        <dbReference type="EMBL" id="MSS17569.1"/>
    </source>
</evidence>
<accession>A0A6L5XAV0</accession>
<protein>
    <submittedName>
        <fullName evidence="5">Carbonic anhydrase</fullName>
    </submittedName>
</protein>